<comment type="caution">
    <text evidence="1">The sequence shown here is derived from an EMBL/GenBank/DDBJ whole genome shotgun (WGS) entry which is preliminary data.</text>
</comment>
<sequence>MARGRLRATEARASGCRAWPCLRRADRPGRVGQKETLRFELLAWLRGEREALDPHDDVWDPSDLTPKEEQLFRNFCQRTTALCASIDLKRQVFLLVDGKPSPVPFHQLDQCQLVPNWWKLAKAGGCELTFALVVTACNLHQAGHDVAGLVPLLDATADIHAAYIRRDSLSPKGKKVIVKKAHALEKAFHGSESLLDLVVELVNAPKDVPSIKEALEGYPVVKGDRREGGGRRLEDTHA</sequence>
<dbReference type="EMBL" id="RSCE01000001">
    <property type="protein sequence ID" value="RSH87689.1"/>
    <property type="molecule type" value="Genomic_DNA"/>
</dbReference>
<evidence type="ECO:0000313" key="1">
    <source>
        <dbReference type="EMBL" id="RSH87689.1"/>
    </source>
</evidence>
<accession>A0A427Y979</accession>
<dbReference type="Proteomes" id="UP000279236">
    <property type="component" value="Unassembled WGS sequence"/>
</dbReference>
<dbReference type="AlphaFoldDB" id="A0A427Y979"/>
<name>A0A427Y979_9TREE</name>
<proteinExistence type="predicted"/>
<keyword evidence="2" id="KW-1185">Reference proteome</keyword>
<protein>
    <submittedName>
        <fullName evidence="1">Uncharacterized protein</fullName>
    </submittedName>
</protein>
<organism evidence="1 2">
    <name type="scientific">Apiotrichum porosum</name>
    <dbReference type="NCBI Taxonomy" id="105984"/>
    <lineage>
        <taxon>Eukaryota</taxon>
        <taxon>Fungi</taxon>
        <taxon>Dikarya</taxon>
        <taxon>Basidiomycota</taxon>
        <taxon>Agaricomycotina</taxon>
        <taxon>Tremellomycetes</taxon>
        <taxon>Trichosporonales</taxon>
        <taxon>Trichosporonaceae</taxon>
        <taxon>Apiotrichum</taxon>
    </lineage>
</organism>
<dbReference type="RefSeq" id="XP_028479897.1">
    <property type="nucleotide sequence ID" value="XM_028616040.1"/>
</dbReference>
<dbReference type="GeneID" id="39584748"/>
<evidence type="ECO:0000313" key="2">
    <source>
        <dbReference type="Proteomes" id="UP000279236"/>
    </source>
</evidence>
<reference evidence="1 2" key="1">
    <citation type="submission" date="2018-11" db="EMBL/GenBank/DDBJ databases">
        <title>Genome sequence of Apiotrichum porosum DSM 27194.</title>
        <authorList>
            <person name="Aliyu H."/>
            <person name="Gorte O."/>
            <person name="Ochsenreither K."/>
        </authorList>
    </citation>
    <scope>NUCLEOTIDE SEQUENCE [LARGE SCALE GENOMIC DNA]</scope>
    <source>
        <strain evidence="1 2">DSM 27194</strain>
    </source>
</reference>
<gene>
    <name evidence="1" type="ORF">EHS24_000205</name>
</gene>